<dbReference type="EMBL" id="PYYB01000001">
    <property type="protein sequence ID" value="PTL59861.1"/>
    <property type="molecule type" value="Genomic_DNA"/>
</dbReference>
<sequence length="305" mass="33040">MSTAVNATGPSCVACGTRGLRDHLRVAGEMGADGLIPTTDRYGTALADIVRCPACGHMQLSPMPQDAVLEQAYADAASADYVAEEVGQRETARRALERIERHAARTEELLDLGCWVGFLLAEARDRGWRTTGVEPSTFASAFARDELGLDVRTEDLFTAALPSAGYDAVVLGDVLEHLPRPGEALQRIAALLRPGGVAWFALPDAGSAVARGLGARWWSVLPTHVQYFTRTSVRTLLRTHGWEVLEVATAPKAFTVRYYLERLAGYSPALSRTAVGAAARVGLAERLWAPDFRDRMQVLARPLRG</sequence>
<comment type="caution">
    <text evidence="1">The sequence shown here is derived from an EMBL/GenBank/DDBJ whole genome shotgun (WGS) entry which is preliminary data.</text>
</comment>
<keyword evidence="2" id="KW-1185">Reference proteome</keyword>
<name>A0A2T4UKW3_9ACTN</name>
<organism evidence="1 2">
    <name type="scientific">Paraconexibacter algicola</name>
    <dbReference type="NCBI Taxonomy" id="2133960"/>
    <lineage>
        <taxon>Bacteria</taxon>
        <taxon>Bacillati</taxon>
        <taxon>Actinomycetota</taxon>
        <taxon>Thermoleophilia</taxon>
        <taxon>Solirubrobacterales</taxon>
        <taxon>Paraconexibacteraceae</taxon>
        <taxon>Paraconexibacter</taxon>
    </lineage>
</organism>
<evidence type="ECO:0000313" key="1">
    <source>
        <dbReference type="EMBL" id="PTL59861.1"/>
    </source>
</evidence>
<protein>
    <recommendedName>
        <fullName evidence="3">Class I SAM-dependent methyltransferase</fullName>
    </recommendedName>
</protein>
<evidence type="ECO:0008006" key="3">
    <source>
        <dbReference type="Google" id="ProtNLM"/>
    </source>
</evidence>
<dbReference type="AlphaFoldDB" id="A0A2T4UKW3"/>
<dbReference type="Proteomes" id="UP000240739">
    <property type="component" value="Unassembled WGS sequence"/>
</dbReference>
<dbReference type="CDD" id="cd02440">
    <property type="entry name" value="AdoMet_MTases"/>
    <property type="match status" value="1"/>
</dbReference>
<accession>A0A2T4UKW3</accession>
<dbReference type="Gene3D" id="3.40.50.150">
    <property type="entry name" value="Vaccinia Virus protein VP39"/>
    <property type="match status" value="1"/>
</dbReference>
<dbReference type="InterPro" id="IPR029063">
    <property type="entry name" value="SAM-dependent_MTases_sf"/>
</dbReference>
<proteinExistence type="predicted"/>
<evidence type="ECO:0000313" key="2">
    <source>
        <dbReference type="Proteomes" id="UP000240739"/>
    </source>
</evidence>
<gene>
    <name evidence="1" type="ORF">C7Y72_09465</name>
</gene>
<dbReference type="PANTHER" id="PTHR43861">
    <property type="entry name" value="TRANS-ACONITATE 2-METHYLTRANSFERASE-RELATED"/>
    <property type="match status" value="1"/>
</dbReference>
<reference evidence="1 2" key="1">
    <citation type="submission" date="2018-03" db="EMBL/GenBank/DDBJ databases">
        <title>Aquarubrobacter algicola gen. nov., sp. nov., a novel actinobacterium isolated from shallow eutrophic lake during the end of cyanobacterial harmful algal blooms.</title>
        <authorList>
            <person name="Chun S.J."/>
        </authorList>
    </citation>
    <scope>NUCLEOTIDE SEQUENCE [LARGE SCALE GENOMIC DNA]</scope>
    <source>
        <strain evidence="1 2">Seoho-28</strain>
    </source>
</reference>
<dbReference type="SUPFAM" id="SSF53335">
    <property type="entry name" value="S-adenosyl-L-methionine-dependent methyltransferases"/>
    <property type="match status" value="1"/>
</dbReference>
<dbReference type="Pfam" id="PF13489">
    <property type="entry name" value="Methyltransf_23"/>
    <property type="match status" value="1"/>
</dbReference>